<name>A0A1G8NGS7_9RHOB</name>
<dbReference type="GO" id="GO:0005524">
    <property type="term" value="F:ATP binding"/>
    <property type="evidence" value="ECO:0007669"/>
    <property type="project" value="UniProtKB-UniRule"/>
</dbReference>
<dbReference type="NCBIfam" id="TIGR00152">
    <property type="entry name" value="dephospho-CoA kinase"/>
    <property type="match status" value="1"/>
</dbReference>
<keyword evidence="2 5" id="KW-0547">Nucleotide-binding</keyword>
<comment type="subcellular location">
    <subcellularLocation>
        <location evidence="5">Cytoplasm</location>
    </subcellularLocation>
</comment>
<protein>
    <recommendedName>
        <fullName evidence="5 6">Dephospho-CoA kinase</fullName>
        <ecNumber evidence="5 6">2.7.1.24</ecNumber>
    </recommendedName>
    <alternativeName>
        <fullName evidence="5">Dephosphocoenzyme A kinase</fullName>
    </alternativeName>
</protein>
<dbReference type="EMBL" id="FNEJ01000010">
    <property type="protein sequence ID" value="SDI78710.1"/>
    <property type="molecule type" value="Genomic_DNA"/>
</dbReference>
<evidence type="ECO:0000256" key="3">
    <source>
        <dbReference type="ARBA" id="ARBA00022840"/>
    </source>
</evidence>
<evidence type="ECO:0000256" key="2">
    <source>
        <dbReference type="ARBA" id="ARBA00022741"/>
    </source>
</evidence>
<feature type="binding site" evidence="5">
    <location>
        <begin position="12"/>
        <end position="17"/>
    </location>
    <ligand>
        <name>ATP</name>
        <dbReference type="ChEBI" id="CHEBI:30616"/>
    </ligand>
</feature>
<keyword evidence="3 5" id="KW-0067">ATP-binding</keyword>
<evidence type="ECO:0000256" key="5">
    <source>
        <dbReference type="HAMAP-Rule" id="MF_00376"/>
    </source>
</evidence>
<dbReference type="OrthoDB" id="9812943at2"/>
<comment type="function">
    <text evidence="5">Catalyzes the phosphorylation of the 3'-hydroxyl group of dephosphocoenzyme A to form coenzyme A.</text>
</comment>
<dbReference type="Proteomes" id="UP000199093">
    <property type="component" value="Unassembled WGS sequence"/>
</dbReference>
<dbReference type="GO" id="GO:0005737">
    <property type="term" value="C:cytoplasm"/>
    <property type="evidence" value="ECO:0007669"/>
    <property type="project" value="UniProtKB-SubCell"/>
</dbReference>
<comment type="pathway">
    <text evidence="5">Cofactor biosynthesis; coenzyme A biosynthesis; CoA from (R)-pantothenate: step 5/5.</text>
</comment>
<evidence type="ECO:0000256" key="6">
    <source>
        <dbReference type="NCBIfam" id="TIGR00152"/>
    </source>
</evidence>
<reference evidence="7 8" key="1">
    <citation type="submission" date="2016-10" db="EMBL/GenBank/DDBJ databases">
        <authorList>
            <person name="de Groot N.N."/>
        </authorList>
    </citation>
    <scope>NUCLEOTIDE SEQUENCE [LARGE SCALE GENOMIC DNA]</scope>
    <source>
        <strain evidence="7 8">DSM 26424</strain>
    </source>
</reference>
<keyword evidence="5" id="KW-0808">Transferase</keyword>
<dbReference type="GO" id="GO:0015937">
    <property type="term" value="P:coenzyme A biosynthetic process"/>
    <property type="evidence" value="ECO:0007669"/>
    <property type="project" value="UniProtKB-UniRule"/>
</dbReference>
<keyword evidence="5 7" id="KW-0418">Kinase</keyword>
<dbReference type="InterPro" id="IPR001977">
    <property type="entry name" value="Depp_CoAkinase"/>
</dbReference>
<dbReference type="AlphaFoldDB" id="A0A1G8NGS7"/>
<organism evidence="7 8">
    <name type="scientific">Salipiger marinus</name>
    <dbReference type="NCBI Taxonomy" id="555512"/>
    <lineage>
        <taxon>Bacteria</taxon>
        <taxon>Pseudomonadati</taxon>
        <taxon>Pseudomonadota</taxon>
        <taxon>Alphaproteobacteria</taxon>
        <taxon>Rhodobacterales</taxon>
        <taxon>Roseobacteraceae</taxon>
        <taxon>Salipiger</taxon>
    </lineage>
</organism>
<dbReference type="Gene3D" id="3.40.50.300">
    <property type="entry name" value="P-loop containing nucleotide triphosphate hydrolases"/>
    <property type="match status" value="1"/>
</dbReference>
<keyword evidence="4 5" id="KW-0173">Coenzyme A biosynthesis</keyword>
<dbReference type="InterPro" id="IPR027417">
    <property type="entry name" value="P-loop_NTPase"/>
</dbReference>
<dbReference type="PANTHER" id="PTHR10695:SF46">
    <property type="entry name" value="BIFUNCTIONAL COENZYME A SYNTHASE-RELATED"/>
    <property type="match status" value="1"/>
</dbReference>
<dbReference type="EC" id="2.7.1.24" evidence="5 6"/>
<proteinExistence type="inferred from homology"/>
<comment type="catalytic activity">
    <reaction evidence="5">
        <text>3'-dephospho-CoA + ATP = ADP + CoA + H(+)</text>
        <dbReference type="Rhea" id="RHEA:18245"/>
        <dbReference type="ChEBI" id="CHEBI:15378"/>
        <dbReference type="ChEBI" id="CHEBI:30616"/>
        <dbReference type="ChEBI" id="CHEBI:57287"/>
        <dbReference type="ChEBI" id="CHEBI:57328"/>
        <dbReference type="ChEBI" id="CHEBI:456216"/>
        <dbReference type="EC" id="2.7.1.24"/>
    </reaction>
</comment>
<sequence length="200" mass="21651">MRFRLGLTGSIGMGKSQTAAFFAEAGCPVWDADAAVHRLYEPGGAAVAPMAELFPQAVVDGSVARQALRQVIATDSTALPRIEALVHPLVRADRDSFARAHPDAIGVFDIPLLFETGAEAEMDAVACVTIPPEVQRARVLARGTMSAADLDRILARQMPNEDKCARADFVIVTDTLDHAREQVQKVLSDIERQMNARDRS</sequence>
<evidence type="ECO:0000313" key="8">
    <source>
        <dbReference type="Proteomes" id="UP000199093"/>
    </source>
</evidence>
<keyword evidence="5" id="KW-0963">Cytoplasm</keyword>
<dbReference type="HAMAP" id="MF_00376">
    <property type="entry name" value="Dephospho_CoA_kinase"/>
    <property type="match status" value="1"/>
</dbReference>
<dbReference type="UniPathway" id="UPA00241">
    <property type="reaction ID" value="UER00356"/>
</dbReference>
<evidence type="ECO:0000256" key="1">
    <source>
        <dbReference type="ARBA" id="ARBA00009018"/>
    </source>
</evidence>
<dbReference type="RefSeq" id="WP_089847498.1">
    <property type="nucleotide sequence ID" value="NZ_FNEJ01000010.1"/>
</dbReference>
<dbReference type="PROSITE" id="PS51219">
    <property type="entry name" value="DPCK"/>
    <property type="match status" value="1"/>
</dbReference>
<evidence type="ECO:0000313" key="7">
    <source>
        <dbReference type="EMBL" id="SDI78710.1"/>
    </source>
</evidence>
<dbReference type="GO" id="GO:0004140">
    <property type="term" value="F:dephospho-CoA kinase activity"/>
    <property type="evidence" value="ECO:0007669"/>
    <property type="project" value="UniProtKB-UniRule"/>
</dbReference>
<keyword evidence="8" id="KW-1185">Reference proteome</keyword>
<accession>A0A1G8NGS7</accession>
<dbReference type="PANTHER" id="PTHR10695">
    <property type="entry name" value="DEPHOSPHO-COA KINASE-RELATED"/>
    <property type="match status" value="1"/>
</dbReference>
<comment type="similarity">
    <text evidence="1 5">Belongs to the CoaE family.</text>
</comment>
<evidence type="ECO:0000256" key="4">
    <source>
        <dbReference type="ARBA" id="ARBA00022993"/>
    </source>
</evidence>
<gene>
    <name evidence="5" type="primary">coaE</name>
    <name evidence="7" type="ORF">SAMN04487993_101026</name>
</gene>
<dbReference type="CDD" id="cd02022">
    <property type="entry name" value="DPCK"/>
    <property type="match status" value="1"/>
</dbReference>
<dbReference type="Pfam" id="PF01121">
    <property type="entry name" value="CoaE"/>
    <property type="match status" value="1"/>
</dbReference>
<dbReference type="STRING" id="555512.SAMN04487993_101026"/>
<dbReference type="SUPFAM" id="SSF52540">
    <property type="entry name" value="P-loop containing nucleoside triphosphate hydrolases"/>
    <property type="match status" value="1"/>
</dbReference>